<evidence type="ECO:0000256" key="1">
    <source>
        <dbReference type="ARBA" id="ARBA00004091"/>
    </source>
</evidence>
<dbReference type="InterPro" id="IPR003220">
    <property type="entry name" value="InsA_N_dom_Znf"/>
</dbReference>
<dbReference type="PANTHER" id="PTHR47923">
    <property type="entry name" value="INSERTION ELEMENT IS1 1 PROTEIN INSA-RELATED"/>
    <property type="match status" value="1"/>
</dbReference>
<gene>
    <name evidence="7" type="ORF">DET57_107130</name>
</gene>
<evidence type="ECO:0000313" key="7">
    <source>
        <dbReference type="EMBL" id="PXW45337.1"/>
    </source>
</evidence>
<evidence type="ECO:0000259" key="6">
    <source>
        <dbReference type="Pfam" id="PF12759"/>
    </source>
</evidence>
<comment type="similarity">
    <text evidence="2">Belongs to the IS1 elements InsA family.</text>
</comment>
<accession>A0A318FPW1</accession>
<dbReference type="InterPro" id="IPR024431">
    <property type="entry name" value="InsA_HTH_dom"/>
</dbReference>
<dbReference type="Pfam" id="PF03811">
    <property type="entry name" value="Zn_ribbon_InsA"/>
    <property type="match status" value="1"/>
</dbReference>
<sequence>MVINVPTDMSLNHKIHIPLFGEVFYINRENSSMANSEIVCPRCHQANCVTNNGHSASGVQRYRCKYCRKTFQLDFRYNASKPGIRQAIVDMATQGTGCRATARSLHIGLNTVLRHLKNAPHSDDAES</sequence>
<evidence type="ECO:0000256" key="4">
    <source>
        <dbReference type="ARBA" id="ARBA00023172"/>
    </source>
</evidence>
<dbReference type="Pfam" id="PF12759">
    <property type="entry name" value="HTH_Tnp_IS1"/>
    <property type="match status" value="1"/>
</dbReference>
<dbReference type="PANTHER" id="PTHR47923:SF1">
    <property type="entry name" value="INSERTION ELEMENT IS1 1 PROTEIN INSA-RELATED"/>
    <property type="match status" value="1"/>
</dbReference>
<feature type="domain" description="InsA N-terminal zinc ribbon" evidence="5">
    <location>
        <begin position="33"/>
        <end position="68"/>
    </location>
</feature>
<reference evidence="7 8" key="1">
    <citation type="submission" date="2018-05" db="EMBL/GenBank/DDBJ databases">
        <title>Freshwater and sediment microbial communities from various areas in North America, analyzing microbe dynamics in response to fracking.</title>
        <authorList>
            <person name="Lamendella R."/>
        </authorList>
    </citation>
    <scope>NUCLEOTIDE SEQUENCE [LARGE SCALE GENOMIC DNA]</scope>
    <source>
        <strain evidence="7 8">67</strain>
    </source>
</reference>
<dbReference type="Proteomes" id="UP000247485">
    <property type="component" value="Unassembled WGS sequence"/>
</dbReference>
<comment type="caution">
    <text evidence="7">The sequence shown here is derived from an EMBL/GenBank/DDBJ whole genome shotgun (WGS) entry which is preliminary data.</text>
</comment>
<feature type="domain" description="Insertion element IS1 protein InsA helix-turn-helix" evidence="6">
    <location>
        <begin position="75"/>
        <end position="119"/>
    </location>
</feature>
<name>A0A318FPW1_KLEOX</name>
<organism evidence="7 8">
    <name type="scientific">Klebsiella oxytoca</name>
    <dbReference type="NCBI Taxonomy" id="571"/>
    <lineage>
        <taxon>Bacteria</taxon>
        <taxon>Pseudomonadati</taxon>
        <taxon>Pseudomonadota</taxon>
        <taxon>Gammaproteobacteria</taxon>
        <taxon>Enterobacterales</taxon>
        <taxon>Enterobacteriaceae</taxon>
        <taxon>Klebsiella/Raoultella group</taxon>
        <taxon>Klebsiella</taxon>
    </lineage>
</organism>
<dbReference type="GO" id="GO:0006313">
    <property type="term" value="P:DNA transposition"/>
    <property type="evidence" value="ECO:0007669"/>
    <property type="project" value="InterPro"/>
</dbReference>
<proteinExistence type="inferred from homology"/>
<keyword evidence="4" id="KW-0233">DNA recombination</keyword>
<dbReference type="EMBL" id="QJJG01000007">
    <property type="protein sequence ID" value="PXW45337.1"/>
    <property type="molecule type" value="Genomic_DNA"/>
</dbReference>
<evidence type="ECO:0000313" key="8">
    <source>
        <dbReference type="Proteomes" id="UP000247485"/>
    </source>
</evidence>
<evidence type="ECO:0000256" key="3">
    <source>
        <dbReference type="ARBA" id="ARBA00022578"/>
    </source>
</evidence>
<dbReference type="AlphaFoldDB" id="A0A318FPW1"/>
<keyword evidence="3" id="KW-0815">Transposition</keyword>
<dbReference type="InterPro" id="IPR051252">
    <property type="entry name" value="IS1_transposase_InsA"/>
</dbReference>
<protein>
    <submittedName>
        <fullName evidence="7">InsA-like protein</fullName>
    </submittedName>
</protein>
<comment type="function">
    <text evidence="1">Absolutely required for transposition of IS1.</text>
</comment>
<evidence type="ECO:0000256" key="2">
    <source>
        <dbReference type="ARBA" id="ARBA00006212"/>
    </source>
</evidence>
<evidence type="ECO:0000259" key="5">
    <source>
        <dbReference type="Pfam" id="PF03811"/>
    </source>
</evidence>